<evidence type="ECO:0000313" key="2">
    <source>
        <dbReference type="EMBL" id="ROO86508.1"/>
    </source>
</evidence>
<feature type="transmembrane region" description="Helical" evidence="1">
    <location>
        <begin position="116"/>
        <end position="135"/>
    </location>
</feature>
<accession>A0A3N1D0E0</accession>
<gene>
    <name evidence="2" type="ORF">EDD29_4081</name>
</gene>
<keyword evidence="3" id="KW-1185">Reference proteome</keyword>
<proteinExistence type="predicted"/>
<keyword evidence="1" id="KW-0472">Membrane</keyword>
<protein>
    <recommendedName>
        <fullName evidence="4">DUF3592 domain-containing protein</fullName>
    </recommendedName>
</protein>
<name>A0A3N1D0E0_9ACTN</name>
<evidence type="ECO:0000256" key="1">
    <source>
        <dbReference type="SAM" id="Phobius"/>
    </source>
</evidence>
<feature type="transmembrane region" description="Helical" evidence="1">
    <location>
        <begin position="6"/>
        <end position="27"/>
    </location>
</feature>
<sequence>MPVEVVLVMLSVVVVGALLTCSVYAAVQAVVRTRLREGVSHTSGEVLECAPTPPDVSLDAPYRTRVRFTTGHGAQVVAVAGQETPVFPHDIVQVRYRRSDPRIVVPEHAQSDAGTYATMAVLLLVMAALGFLQWHHAVFDAVAHWTGGEAPELPWLNLHFLTGRES</sequence>
<evidence type="ECO:0000313" key="3">
    <source>
        <dbReference type="Proteomes" id="UP000272400"/>
    </source>
</evidence>
<keyword evidence="1" id="KW-0812">Transmembrane</keyword>
<keyword evidence="1" id="KW-1133">Transmembrane helix</keyword>
<dbReference type="Proteomes" id="UP000272400">
    <property type="component" value="Unassembled WGS sequence"/>
</dbReference>
<reference evidence="2 3" key="1">
    <citation type="submission" date="2018-11" db="EMBL/GenBank/DDBJ databases">
        <title>Sequencing the genomes of 1000 actinobacteria strains.</title>
        <authorList>
            <person name="Klenk H.-P."/>
        </authorList>
    </citation>
    <scope>NUCLEOTIDE SEQUENCE [LARGE SCALE GENOMIC DNA]</scope>
    <source>
        <strain evidence="2 3">DSM 44254</strain>
    </source>
</reference>
<dbReference type="RefSeq" id="WP_123665903.1">
    <property type="nucleotide sequence ID" value="NZ_RJKE01000001.1"/>
</dbReference>
<organism evidence="2 3">
    <name type="scientific">Actinocorallia herbida</name>
    <dbReference type="NCBI Taxonomy" id="58109"/>
    <lineage>
        <taxon>Bacteria</taxon>
        <taxon>Bacillati</taxon>
        <taxon>Actinomycetota</taxon>
        <taxon>Actinomycetes</taxon>
        <taxon>Streptosporangiales</taxon>
        <taxon>Thermomonosporaceae</taxon>
        <taxon>Actinocorallia</taxon>
    </lineage>
</organism>
<dbReference type="EMBL" id="RJKE01000001">
    <property type="protein sequence ID" value="ROO86508.1"/>
    <property type="molecule type" value="Genomic_DNA"/>
</dbReference>
<evidence type="ECO:0008006" key="4">
    <source>
        <dbReference type="Google" id="ProtNLM"/>
    </source>
</evidence>
<dbReference type="AlphaFoldDB" id="A0A3N1D0E0"/>
<comment type="caution">
    <text evidence="2">The sequence shown here is derived from an EMBL/GenBank/DDBJ whole genome shotgun (WGS) entry which is preliminary data.</text>
</comment>